<name>A0A645GKE6_9ZZZZ</name>
<dbReference type="AlphaFoldDB" id="A0A645GKE6"/>
<comment type="caution">
    <text evidence="1">The sequence shown here is derived from an EMBL/GenBank/DDBJ whole genome shotgun (WGS) entry which is preliminary data.</text>
</comment>
<dbReference type="EMBL" id="VSSQ01073262">
    <property type="protein sequence ID" value="MPN24414.1"/>
    <property type="molecule type" value="Genomic_DNA"/>
</dbReference>
<accession>A0A645GKE6</accession>
<organism evidence="1">
    <name type="scientific">bioreactor metagenome</name>
    <dbReference type="NCBI Taxonomy" id="1076179"/>
    <lineage>
        <taxon>unclassified sequences</taxon>
        <taxon>metagenomes</taxon>
        <taxon>ecological metagenomes</taxon>
    </lineage>
</organism>
<proteinExistence type="predicted"/>
<gene>
    <name evidence="1" type="ORF">SDC9_171812</name>
</gene>
<sequence>MAHKQLAKRLVRKMLLPEISQNIPSCVRFRASPAAATADVYAAVIGNMPQFAGNTMFAGQKLPVEKHRVSDSRAIVNADRAAFFVQVSAYKIVLQQEDRVLVDENRNVPFRGEQRHHVLPVQPARAAKRQIRAAVDGSLIPADG</sequence>
<reference evidence="1" key="1">
    <citation type="submission" date="2019-08" db="EMBL/GenBank/DDBJ databases">
        <authorList>
            <person name="Kucharzyk K."/>
            <person name="Murdoch R.W."/>
            <person name="Higgins S."/>
            <person name="Loffler F."/>
        </authorList>
    </citation>
    <scope>NUCLEOTIDE SEQUENCE</scope>
</reference>
<protein>
    <submittedName>
        <fullName evidence="1">Uncharacterized protein</fullName>
    </submittedName>
</protein>
<evidence type="ECO:0000313" key="1">
    <source>
        <dbReference type="EMBL" id="MPN24414.1"/>
    </source>
</evidence>